<evidence type="ECO:0000256" key="3">
    <source>
        <dbReference type="ARBA" id="ARBA00022618"/>
    </source>
</evidence>
<dbReference type="Proteomes" id="UP000515703">
    <property type="component" value="Chromosome"/>
</dbReference>
<dbReference type="InterPro" id="IPR000713">
    <property type="entry name" value="Mur_ligase_N"/>
</dbReference>
<feature type="domain" description="Mur ligase N-terminal catalytic" evidence="11">
    <location>
        <begin position="27"/>
        <end position="69"/>
    </location>
</feature>
<evidence type="ECO:0000256" key="7">
    <source>
        <dbReference type="ARBA" id="ARBA00022984"/>
    </source>
</evidence>
<dbReference type="InterPro" id="IPR005863">
    <property type="entry name" value="UDP-N-AcMur_synth"/>
</dbReference>
<dbReference type="GO" id="GO:0009252">
    <property type="term" value="P:peptidoglycan biosynthetic process"/>
    <property type="evidence" value="ECO:0007669"/>
    <property type="project" value="UniProtKB-UniRule"/>
</dbReference>
<reference evidence="14 15" key="1">
    <citation type="submission" date="2020-08" db="EMBL/GenBank/DDBJ databases">
        <title>Draft genome sequencing of an Anaerocolumna strain isolated from anoxic soil subjected to BSD treatment.</title>
        <authorList>
            <person name="Uek A."/>
            <person name="Tonouchi A."/>
        </authorList>
    </citation>
    <scope>NUCLEOTIDE SEQUENCE [LARGE SCALE GENOMIC DNA]</scope>
    <source>
        <strain evidence="14 15">CTTW</strain>
    </source>
</reference>
<dbReference type="SUPFAM" id="SSF53623">
    <property type="entry name" value="MurD-like peptide ligases, catalytic domain"/>
    <property type="match status" value="1"/>
</dbReference>
<keyword evidence="1 10" id="KW-0963">Cytoplasm</keyword>
<dbReference type="HAMAP" id="MF_02019">
    <property type="entry name" value="MurF"/>
    <property type="match status" value="1"/>
</dbReference>
<dbReference type="Gene3D" id="3.90.190.20">
    <property type="entry name" value="Mur ligase, C-terminal domain"/>
    <property type="match status" value="1"/>
</dbReference>
<evidence type="ECO:0000256" key="10">
    <source>
        <dbReference type="HAMAP-Rule" id="MF_02019"/>
    </source>
</evidence>
<dbReference type="EC" id="6.3.2.10" evidence="10"/>
<dbReference type="Pfam" id="PF08245">
    <property type="entry name" value="Mur_ligase_M"/>
    <property type="match status" value="1"/>
</dbReference>
<evidence type="ECO:0000313" key="15">
    <source>
        <dbReference type="Proteomes" id="UP000515703"/>
    </source>
</evidence>
<evidence type="ECO:0000313" key="14">
    <source>
        <dbReference type="EMBL" id="BCK00208.1"/>
    </source>
</evidence>
<evidence type="ECO:0000256" key="2">
    <source>
        <dbReference type="ARBA" id="ARBA00022598"/>
    </source>
</evidence>
<dbReference type="InterPro" id="IPR051046">
    <property type="entry name" value="MurCDEF_CellWall_CoF430Synth"/>
</dbReference>
<evidence type="ECO:0000256" key="4">
    <source>
        <dbReference type="ARBA" id="ARBA00022741"/>
    </source>
</evidence>
<dbReference type="GO" id="GO:0005737">
    <property type="term" value="C:cytoplasm"/>
    <property type="evidence" value="ECO:0007669"/>
    <property type="project" value="UniProtKB-SubCell"/>
</dbReference>
<dbReference type="EMBL" id="AP023368">
    <property type="protein sequence ID" value="BCK00208.1"/>
    <property type="molecule type" value="Genomic_DNA"/>
</dbReference>
<dbReference type="GO" id="GO:0005524">
    <property type="term" value="F:ATP binding"/>
    <property type="evidence" value="ECO:0007669"/>
    <property type="project" value="UniProtKB-UniRule"/>
</dbReference>
<evidence type="ECO:0000256" key="9">
    <source>
        <dbReference type="ARBA" id="ARBA00023316"/>
    </source>
</evidence>
<dbReference type="RefSeq" id="WP_185255903.1">
    <property type="nucleotide sequence ID" value="NZ_AP023368.1"/>
</dbReference>
<dbReference type="GO" id="GO:0051301">
    <property type="term" value="P:cell division"/>
    <property type="evidence" value="ECO:0007669"/>
    <property type="project" value="UniProtKB-KW"/>
</dbReference>
<evidence type="ECO:0000259" key="12">
    <source>
        <dbReference type="Pfam" id="PF02875"/>
    </source>
</evidence>
<dbReference type="PANTHER" id="PTHR43024">
    <property type="entry name" value="UDP-N-ACETYLMURAMOYL-TRIPEPTIDE--D-ALANYL-D-ALANINE LIGASE"/>
    <property type="match status" value="1"/>
</dbReference>
<dbReference type="InterPro" id="IPR035911">
    <property type="entry name" value="MurE/MurF_N"/>
</dbReference>
<evidence type="ECO:0000259" key="11">
    <source>
        <dbReference type="Pfam" id="PF01225"/>
    </source>
</evidence>
<name>A0A7I8DRB3_9FIRM</name>
<dbReference type="Pfam" id="PF01225">
    <property type="entry name" value="Mur_ligase"/>
    <property type="match status" value="1"/>
</dbReference>
<dbReference type="Gene3D" id="3.40.1190.10">
    <property type="entry name" value="Mur-like, catalytic domain"/>
    <property type="match status" value="1"/>
</dbReference>
<evidence type="ECO:0000256" key="1">
    <source>
        <dbReference type="ARBA" id="ARBA00022490"/>
    </source>
</evidence>
<keyword evidence="3 10" id="KW-0132">Cell division</keyword>
<organism evidence="14 15">
    <name type="scientific">Anaerocolumna chitinilytica</name>
    <dbReference type="NCBI Taxonomy" id="1727145"/>
    <lineage>
        <taxon>Bacteria</taxon>
        <taxon>Bacillati</taxon>
        <taxon>Bacillota</taxon>
        <taxon>Clostridia</taxon>
        <taxon>Lachnospirales</taxon>
        <taxon>Lachnospiraceae</taxon>
        <taxon>Anaerocolumna</taxon>
    </lineage>
</organism>
<protein>
    <recommendedName>
        <fullName evidence="10">UDP-N-acetylmuramoyl-tripeptide--D-alanyl-D-alanine ligase</fullName>
        <ecNumber evidence="10">6.3.2.10</ecNumber>
    </recommendedName>
    <alternativeName>
        <fullName evidence="10">D-alanyl-D-alanine-adding enzyme</fullName>
    </alternativeName>
</protein>
<dbReference type="InterPro" id="IPR036615">
    <property type="entry name" value="Mur_ligase_C_dom_sf"/>
</dbReference>
<dbReference type="SUPFAM" id="SSF53244">
    <property type="entry name" value="MurD-like peptide ligases, peptide-binding domain"/>
    <property type="match status" value="1"/>
</dbReference>
<comment type="subcellular location">
    <subcellularLocation>
        <location evidence="10">Cytoplasm</location>
    </subcellularLocation>
</comment>
<keyword evidence="5 10" id="KW-0067">ATP-binding</keyword>
<keyword evidence="9 10" id="KW-0961">Cell wall biogenesis/degradation</keyword>
<comment type="function">
    <text evidence="10">Involved in cell wall formation. Catalyzes the final step in the synthesis of UDP-N-acetylmuramoyl-pentapeptide, the precursor of murein.</text>
</comment>
<dbReference type="GO" id="GO:0047480">
    <property type="term" value="F:UDP-N-acetylmuramoyl-tripeptide-D-alanyl-D-alanine ligase activity"/>
    <property type="evidence" value="ECO:0007669"/>
    <property type="project" value="UniProtKB-UniRule"/>
</dbReference>
<reference evidence="14 15" key="2">
    <citation type="submission" date="2020-08" db="EMBL/GenBank/DDBJ databases">
        <authorList>
            <person name="Ueki A."/>
            <person name="Tonouchi A."/>
        </authorList>
    </citation>
    <scope>NUCLEOTIDE SEQUENCE [LARGE SCALE GENOMIC DNA]</scope>
    <source>
        <strain evidence="14 15">CTTW</strain>
    </source>
</reference>
<comment type="pathway">
    <text evidence="10">Cell wall biogenesis; peptidoglycan biosynthesis.</text>
</comment>
<evidence type="ECO:0000256" key="6">
    <source>
        <dbReference type="ARBA" id="ARBA00022960"/>
    </source>
</evidence>
<keyword evidence="2 10" id="KW-0436">Ligase</keyword>
<evidence type="ECO:0000256" key="5">
    <source>
        <dbReference type="ARBA" id="ARBA00022840"/>
    </source>
</evidence>
<dbReference type="UniPathway" id="UPA00219"/>
<dbReference type="PANTHER" id="PTHR43024:SF1">
    <property type="entry name" value="UDP-N-ACETYLMURAMOYL-TRIPEPTIDE--D-ALANYL-D-ALANINE LIGASE"/>
    <property type="match status" value="1"/>
</dbReference>
<dbReference type="InterPro" id="IPR036565">
    <property type="entry name" value="Mur-like_cat_sf"/>
</dbReference>
<dbReference type="Gene3D" id="3.40.1390.10">
    <property type="entry name" value="MurE/MurF, N-terminal domain"/>
    <property type="match status" value="1"/>
</dbReference>
<dbReference type="GO" id="GO:0008360">
    <property type="term" value="P:regulation of cell shape"/>
    <property type="evidence" value="ECO:0007669"/>
    <property type="project" value="UniProtKB-KW"/>
</dbReference>
<keyword evidence="4 10" id="KW-0547">Nucleotide-binding</keyword>
<keyword evidence="15" id="KW-1185">Reference proteome</keyword>
<feature type="binding site" evidence="10">
    <location>
        <begin position="111"/>
        <end position="117"/>
    </location>
    <ligand>
        <name>ATP</name>
        <dbReference type="ChEBI" id="CHEBI:30616"/>
    </ligand>
</feature>
<evidence type="ECO:0000259" key="13">
    <source>
        <dbReference type="Pfam" id="PF08245"/>
    </source>
</evidence>
<keyword evidence="7 10" id="KW-0573">Peptidoglycan synthesis</keyword>
<proteinExistence type="inferred from homology"/>
<gene>
    <name evidence="10" type="primary">murF</name>
    <name evidence="14" type="ORF">bsdcttw_32480</name>
</gene>
<dbReference type="InterPro" id="IPR004101">
    <property type="entry name" value="Mur_ligase_C"/>
</dbReference>
<sequence>MEVLTIKEIALAVGGRILWGDETLKVEEVFTSSKSVTPGSLFVPIVGERVDGHDFIKDALAAGASSCLSGKEIDKIEGKACILVEDTFKALQNLGTYYRDKFPIPIVGITGSVGKTTTKEMVAAAFGTARCVLKTEGNMNSQIGLPLMMLKLSKEHQVGIIEMGMSEEGEMARLCNIAQPEAAIMTNIGISHIAQLKTRENIRKEKMNIINSFKEGGCLVLNRDDDLLGEAAQCLKNGQITIDLAEITKKKLAASQVITYGISEDCDFRATDIRTVSEETVFTLTYPKEKNNLWLTPNGISDDKAVRETLTEEIHLKVPGLHNVYNALAALAITWFYNIPVSLAKTGLKEYQPIAMRGQIILSNGKKIIDDSYNASPDSMKSGIGVLKELENVSRRIAVLADVKELGEISKQSHYEVGEFIAENSLDCVVTIGEEALYIAKAIKDRGVPTETYSFTNNQEAISFLKTYLKSGDGVLIKGSRGMKTDEIVKELK</sequence>
<dbReference type="AlphaFoldDB" id="A0A7I8DRB3"/>
<evidence type="ECO:0000256" key="8">
    <source>
        <dbReference type="ARBA" id="ARBA00023306"/>
    </source>
</evidence>
<accession>A0A7I8DRB3</accession>
<dbReference type="SUPFAM" id="SSF63418">
    <property type="entry name" value="MurE/MurF N-terminal domain"/>
    <property type="match status" value="1"/>
</dbReference>
<keyword evidence="6 10" id="KW-0133">Cell shape</keyword>
<comment type="similarity">
    <text evidence="10">Belongs to the MurCDEF family. MurF subfamily.</text>
</comment>
<keyword evidence="8 10" id="KW-0131">Cell cycle</keyword>
<dbReference type="Pfam" id="PF02875">
    <property type="entry name" value="Mur_ligase_C"/>
    <property type="match status" value="1"/>
</dbReference>
<dbReference type="GO" id="GO:0071555">
    <property type="term" value="P:cell wall organization"/>
    <property type="evidence" value="ECO:0007669"/>
    <property type="project" value="UniProtKB-KW"/>
</dbReference>
<dbReference type="InterPro" id="IPR013221">
    <property type="entry name" value="Mur_ligase_cen"/>
</dbReference>
<comment type="catalytic activity">
    <reaction evidence="10">
        <text>D-alanyl-D-alanine + UDP-N-acetyl-alpha-D-muramoyl-L-alanyl-gamma-D-glutamyl-meso-2,6-diaminopimelate + ATP = UDP-N-acetyl-alpha-D-muramoyl-L-alanyl-gamma-D-glutamyl-meso-2,6-diaminopimeloyl-D-alanyl-D-alanine + ADP + phosphate + H(+)</text>
        <dbReference type="Rhea" id="RHEA:28374"/>
        <dbReference type="ChEBI" id="CHEBI:15378"/>
        <dbReference type="ChEBI" id="CHEBI:30616"/>
        <dbReference type="ChEBI" id="CHEBI:43474"/>
        <dbReference type="ChEBI" id="CHEBI:57822"/>
        <dbReference type="ChEBI" id="CHEBI:61386"/>
        <dbReference type="ChEBI" id="CHEBI:83905"/>
        <dbReference type="ChEBI" id="CHEBI:456216"/>
        <dbReference type="EC" id="6.3.2.10"/>
    </reaction>
</comment>
<feature type="domain" description="Mur ligase central" evidence="13">
    <location>
        <begin position="109"/>
        <end position="333"/>
    </location>
</feature>
<dbReference type="KEGG" id="acht:bsdcttw_32480"/>
<feature type="domain" description="Mur ligase C-terminal" evidence="12">
    <location>
        <begin position="357"/>
        <end position="481"/>
    </location>
</feature>